<dbReference type="WBParaSite" id="nRc.2.0.1.t10530-RA">
    <property type="protein sequence ID" value="nRc.2.0.1.t10530-RA"/>
    <property type="gene ID" value="nRc.2.0.1.g10530"/>
</dbReference>
<proteinExistence type="predicted"/>
<evidence type="ECO:0000313" key="1">
    <source>
        <dbReference type="Proteomes" id="UP000887565"/>
    </source>
</evidence>
<accession>A0A915I8P0</accession>
<dbReference type="AlphaFoldDB" id="A0A915I8P0"/>
<keyword evidence="1" id="KW-1185">Reference proteome</keyword>
<reference evidence="2" key="1">
    <citation type="submission" date="2022-11" db="UniProtKB">
        <authorList>
            <consortium name="WormBaseParasite"/>
        </authorList>
    </citation>
    <scope>IDENTIFICATION</scope>
</reference>
<dbReference type="Proteomes" id="UP000887565">
    <property type="component" value="Unplaced"/>
</dbReference>
<protein>
    <submittedName>
        <fullName evidence="2">Uncharacterized protein</fullName>
    </submittedName>
</protein>
<evidence type="ECO:0000313" key="2">
    <source>
        <dbReference type="WBParaSite" id="nRc.2.0.1.t10530-RA"/>
    </source>
</evidence>
<sequence>MSLRKIKSNEIKNFPVRSAERLDRLYRQGDAFIFAIGFNSDTVFVNQSVENERVDTGQIHRLLNLLGLKGLMETQERQL</sequence>
<organism evidence="1 2">
    <name type="scientific">Romanomermis culicivorax</name>
    <name type="common">Nematode worm</name>
    <dbReference type="NCBI Taxonomy" id="13658"/>
    <lineage>
        <taxon>Eukaryota</taxon>
        <taxon>Metazoa</taxon>
        <taxon>Ecdysozoa</taxon>
        <taxon>Nematoda</taxon>
        <taxon>Enoplea</taxon>
        <taxon>Dorylaimia</taxon>
        <taxon>Mermithida</taxon>
        <taxon>Mermithoidea</taxon>
        <taxon>Mermithidae</taxon>
        <taxon>Romanomermis</taxon>
    </lineage>
</organism>
<name>A0A915I8P0_ROMCU</name>